<evidence type="ECO:0000256" key="2">
    <source>
        <dbReference type="ARBA" id="ARBA00023125"/>
    </source>
</evidence>
<gene>
    <name evidence="5" type="ORF">H9X83_02205</name>
</gene>
<keyword evidence="6" id="KW-1185">Reference proteome</keyword>
<feature type="domain" description="HTH marR-type" evidence="4">
    <location>
        <begin position="1"/>
        <end position="125"/>
    </location>
</feature>
<dbReference type="InterPro" id="IPR036388">
    <property type="entry name" value="WH-like_DNA-bd_sf"/>
</dbReference>
<dbReference type="PROSITE" id="PS50995">
    <property type="entry name" value="HTH_MARR_2"/>
    <property type="match status" value="1"/>
</dbReference>
<dbReference type="InterPro" id="IPR000835">
    <property type="entry name" value="HTH_MarR-typ"/>
</dbReference>
<dbReference type="InterPro" id="IPR023187">
    <property type="entry name" value="Tscrpt_reg_MarR-type_CS"/>
</dbReference>
<evidence type="ECO:0000256" key="1">
    <source>
        <dbReference type="ARBA" id="ARBA00023015"/>
    </source>
</evidence>
<accession>A0ABS2G8P9</accession>
<organism evidence="5 6">
    <name type="scientific">Anaerotignum lactatifermentans</name>
    <dbReference type="NCBI Taxonomy" id="160404"/>
    <lineage>
        <taxon>Bacteria</taxon>
        <taxon>Bacillati</taxon>
        <taxon>Bacillota</taxon>
        <taxon>Clostridia</taxon>
        <taxon>Lachnospirales</taxon>
        <taxon>Anaerotignaceae</taxon>
        <taxon>Anaerotignum</taxon>
    </lineage>
</organism>
<reference evidence="5 6" key="1">
    <citation type="journal article" date="2021" name="Sci. Rep.">
        <title>The distribution of antibiotic resistance genes in chicken gut microbiota commensals.</title>
        <authorList>
            <person name="Juricova H."/>
            <person name="Matiasovicova J."/>
            <person name="Kubasova T."/>
            <person name="Cejkova D."/>
            <person name="Rychlik I."/>
        </authorList>
    </citation>
    <scope>NUCLEOTIDE SEQUENCE [LARGE SCALE GENOMIC DNA]</scope>
    <source>
        <strain evidence="5 6">An431b</strain>
    </source>
</reference>
<evidence type="ECO:0000313" key="6">
    <source>
        <dbReference type="Proteomes" id="UP000729290"/>
    </source>
</evidence>
<comment type="caution">
    <text evidence="5">The sequence shown here is derived from an EMBL/GenBank/DDBJ whole genome shotgun (WGS) entry which is preliminary data.</text>
</comment>
<name>A0ABS2G8P9_9FIRM</name>
<dbReference type="Proteomes" id="UP000729290">
    <property type="component" value="Unassembled WGS sequence"/>
</dbReference>
<protein>
    <submittedName>
        <fullName evidence="5">MarR family transcriptional regulator</fullName>
    </submittedName>
</protein>
<dbReference type="PANTHER" id="PTHR42756">
    <property type="entry name" value="TRANSCRIPTIONAL REGULATOR, MARR"/>
    <property type="match status" value="1"/>
</dbReference>
<sequence>MKAHTLMNRQIVGGAAALGLSSGQPKVLEYLLMYGESNQKTIADYCEIEQATVGSILLRMEENGLILREKKAGNRRSLYVTLTEKGRKAAEEMELVFRESEEHVGGGLSEEERLQLRQLLDRLCESAGQRERRREA</sequence>
<evidence type="ECO:0000256" key="3">
    <source>
        <dbReference type="ARBA" id="ARBA00023163"/>
    </source>
</evidence>
<evidence type="ECO:0000313" key="5">
    <source>
        <dbReference type="EMBL" id="MBM6876972.1"/>
    </source>
</evidence>
<dbReference type="InterPro" id="IPR036390">
    <property type="entry name" value="WH_DNA-bd_sf"/>
</dbReference>
<dbReference type="PANTHER" id="PTHR42756:SF1">
    <property type="entry name" value="TRANSCRIPTIONAL REPRESSOR OF EMRAB OPERON"/>
    <property type="match status" value="1"/>
</dbReference>
<evidence type="ECO:0000259" key="4">
    <source>
        <dbReference type="PROSITE" id="PS50995"/>
    </source>
</evidence>
<dbReference type="SMART" id="SM00347">
    <property type="entry name" value="HTH_MARR"/>
    <property type="match status" value="1"/>
</dbReference>
<keyword evidence="1" id="KW-0805">Transcription regulation</keyword>
<dbReference type="EMBL" id="JACSNV010000002">
    <property type="protein sequence ID" value="MBM6876972.1"/>
    <property type="molecule type" value="Genomic_DNA"/>
</dbReference>
<keyword evidence="3" id="KW-0804">Transcription</keyword>
<dbReference type="PRINTS" id="PR00598">
    <property type="entry name" value="HTHMARR"/>
</dbReference>
<dbReference type="SUPFAM" id="SSF46785">
    <property type="entry name" value="Winged helix' DNA-binding domain"/>
    <property type="match status" value="1"/>
</dbReference>
<dbReference type="Gene3D" id="1.10.10.10">
    <property type="entry name" value="Winged helix-like DNA-binding domain superfamily/Winged helix DNA-binding domain"/>
    <property type="match status" value="1"/>
</dbReference>
<dbReference type="PROSITE" id="PS01117">
    <property type="entry name" value="HTH_MARR_1"/>
    <property type="match status" value="1"/>
</dbReference>
<proteinExistence type="predicted"/>
<keyword evidence="2" id="KW-0238">DNA-binding</keyword>
<dbReference type="Pfam" id="PF01047">
    <property type="entry name" value="MarR"/>
    <property type="match status" value="1"/>
</dbReference>